<name>A0AAV7YD16_9EUKA</name>
<dbReference type="InterPro" id="IPR038765">
    <property type="entry name" value="Papain-like_cys_pep_sf"/>
</dbReference>
<feature type="coiled-coil region" evidence="1">
    <location>
        <begin position="397"/>
        <end position="438"/>
    </location>
</feature>
<accession>A0AAV7YD16</accession>
<gene>
    <name evidence="4" type="ORF">M0812_26400</name>
</gene>
<feature type="domain" description="USP" evidence="3">
    <location>
        <begin position="51"/>
        <end position="870"/>
    </location>
</feature>
<dbReference type="PANTHER" id="PTHR21646">
    <property type="entry name" value="UBIQUITIN CARBOXYL-TERMINAL HYDROLASE"/>
    <property type="match status" value="1"/>
</dbReference>
<organism evidence="4 5">
    <name type="scientific">Anaeramoeba flamelloides</name>
    <dbReference type="NCBI Taxonomy" id="1746091"/>
    <lineage>
        <taxon>Eukaryota</taxon>
        <taxon>Metamonada</taxon>
        <taxon>Anaeramoebidae</taxon>
        <taxon>Anaeramoeba</taxon>
    </lineage>
</organism>
<dbReference type="AlphaFoldDB" id="A0AAV7YD16"/>
<feature type="compositionally biased region" description="Basic and acidic residues" evidence="2">
    <location>
        <begin position="790"/>
        <end position="802"/>
    </location>
</feature>
<proteinExistence type="predicted"/>
<dbReference type="PROSITE" id="PS50235">
    <property type="entry name" value="USP_3"/>
    <property type="match status" value="1"/>
</dbReference>
<reference evidence="4" key="1">
    <citation type="submission" date="2022-08" db="EMBL/GenBank/DDBJ databases">
        <title>Novel sulphate-reducing endosymbionts in the free-living metamonad Anaeramoeba.</title>
        <authorList>
            <person name="Jerlstrom-Hultqvist J."/>
            <person name="Cepicka I."/>
            <person name="Gallot-Lavallee L."/>
            <person name="Salas-Leiva D."/>
            <person name="Curtis B.A."/>
            <person name="Zahonova K."/>
            <person name="Pipaliya S."/>
            <person name="Dacks J."/>
            <person name="Roger A.J."/>
        </authorList>
    </citation>
    <scope>NUCLEOTIDE SEQUENCE</scope>
    <source>
        <strain evidence="4">Busselton2</strain>
    </source>
</reference>
<dbReference type="Proteomes" id="UP001146793">
    <property type="component" value="Unassembled WGS sequence"/>
</dbReference>
<evidence type="ECO:0000256" key="2">
    <source>
        <dbReference type="SAM" id="MobiDB-lite"/>
    </source>
</evidence>
<evidence type="ECO:0000259" key="3">
    <source>
        <dbReference type="PROSITE" id="PS50235"/>
    </source>
</evidence>
<dbReference type="InterPro" id="IPR050185">
    <property type="entry name" value="Ub_carboxyl-term_hydrolase"/>
</dbReference>
<dbReference type="Gene3D" id="3.90.70.10">
    <property type="entry name" value="Cysteine proteinases"/>
    <property type="match status" value="2"/>
</dbReference>
<dbReference type="GO" id="GO:0016787">
    <property type="term" value="F:hydrolase activity"/>
    <property type="evidence" value="ECO:0007669"/>
    <property type="project" value="UniProtKB-KW"/>
</dbReference>
<evidence type="ECO:0000256" key="1">
    <source>
        <dbReference type="SAM" id="Coils"/>
    </source>
</evidence>
<sequence>MRKSNSLHLCTPTIKKKTLPIFKPQPKLKRKKKQTINENILNQLPQGLGVVSLSNCGSNIPGYFNSILLSLLNCEGVINYFFNASYENHLNKASEGTEGNIGADFARLFEYYWLSNVQRIPTNYIYETVKRHCTQGIQKTNQIIKFLDWFLCSIRDDFNKLNSQQKPVFQYEKEESDQKLSLKYLSLIYKQDISFITPIFNIQFKEISRCLNCRQRAIRFPSSYYLDLPVPKYRENDLIILVIFQDRNKLPKKYYLNFEKNPTLHELSEKIKKKCNQTNMNFYFADIYHSRIYQEIKTDQDLNYIKITTNNIVAYEVKKTQKIKKSNTEIEEQIIIELKQEIGQLSKNVKLADDIMKKRKELIYQQQELNKINNNLISILEEENKCVQKVVNDYSKIQEMNNKRKTTNKIIKHLKKKIENDNQKITNYLQKLEGANIENKYIFCGNKYNLSSAVKILQKKIKKANIKISNTSVYIQIINCEADQFRESFGAGISTTLLNIPLLIKFEIGSVSYKTIEKRIMKKINWFITKDKLNQIESLQKKNDLNKNKNDLNKKKNDLLIKETNNVEKTIIIEKIISKNDPLTTIKYKKLLSNNHQYHFKKNNCFPLFQIIEMFNKTNTIKKIYQKKDQIYINEKTVLGLKWNPLLFLNKSPIITMNGVTKIERGDFLFEIAPIINLSNVNSKNKKLQLKENHFLKLECCLDRYFSPKNSSLNYYQHTKQFKCIHCHKHNQSKTFLEISHFPDTLIINVNRDNLKEDQRNCRPIKYPLELDLSKFYMKKKNNNDITNKGNRDRNRDGIGKNNDKYQNTNLYYLSCVYLFSDVDNLNYKILIRNLSNGIWHKFKNQKICQIGLQEVLNNPFANILFYQKKLINRKNVLPDYCDMPIMEKIENLQRVRFEKRFKNSIKKLNTIMKKIDKSTNGKTKKGRMKKRGSGFQIQIQIQQLNQPSSRKKSSKKK</sequence>
<protein>
    <submittedName>
        <fullName evidence="4">Ubiquitin carboxyl-terminal hydrolase</fullName>
    </submittedName>
</protein>
<dbReference type="InterPro" id="IPR028889">
    <property type="entry name" value="USP"/>
</dbReference>
<dbReference type="EMBL" id="JANTQA010000063">
    <property type="protein sequence ID" value="KAJ3426830.1"/>
    <property type="molecule type" value="Genomic_DNA"/>
</dbReference>
<dbReference type="PANTHER" id="PTHR21646:SF76">
    <property type="entry name" value="UBIQUITIN CARBOXYL-TERMINAL HYDROLASE 32"/>
    <property type="match status" value="1"/>
</dbReference>
<evidence type="ECO:0000313" key="4">
    <source>
        <dbReference type="EMBL" id="KAJ3426830.1"/>
    </source>
</evidence>
<dbReference type="SUPFAM" id="SSF54001">
    <property type="entry name" value="Cysteine proteinases"/>
    <property type="match status" value="1"/>
</dbReference>
<comment type="caution">
    <text evidence="4">The sequence shown here is derived from an EMBL/GenBank/DDBJ whole genome shotgun (WGS) entry which is preliminary data.</text>
</comment>
<keyword evidence="1" id="KW-0175">Coiled coil</keyword>
<evidence type="ECO:0000313" key="5">
    <source>
        <dbReference type="Proteomes" id="UP001146793"/>
    </source>
</evidence>
<feature type="region of interest" description="Disordered" evidence="2">
    <location>
        <begin position="782"/>
        <end position="802"/>
    </location>
</feature>
<keyword evidence="4" id="KW-0378">Hydrolase</keyword>